<reference evidence="2 3" key="1">
    <citation type="submission" date="2020-01" db="EMBL/GenBank/DDBJ databases">
        <authorList>
            <consortium name="DOE Joint Genome Institute"/>
            <person name="Haridas S."/>
            <person name="Albert R."/>
            <person name="Binder M."/>
            <person name="Bloem J."/>
            <person name="Labutti K."/>
            <person name="Salamov A."/>
            <person name="Andreopoulos B."/>
            <person name="Baker S.E."/>
            <person name="Barry K."/>
            <person name="Bills G."/>
            <person name="Bluhm B.H."/>
            <person name="Cannon C."/>
            <person name="Castanera R."/>
            <person name="Culley D.E."/>
            <person name="Daum C."/>
            <person name="Ezra D."/>
            <person name="Gonzalez J.B."/>
            <person name="Henrissat B."/>
            <person name="Kuo A."/>
            <person name="Liang C."/>
            <person name="Lipzen A."/>
            <person name="Lutzoni F."/>
            <person name="Magnuson J."/>
            <person name="Mondo S."/>
            <person name="Nolan M."/>
            <person name="Ohm R."/>
            <person name="Pangilinan J."/>
            <person name="Park H.-J.H."/>
            <person name="Ramirez L."/>
            <person name="Alfaro M."/>
            <person name="Sun H."/>
            <person name="Tritt A."/>
            <person name="Yoshinaga Y."/>
            <person name="Zwiers L.-H.L."/>
            <person name="Turgeon B.G."/>
            <person name="Goodwin S.B."/>
            <person name="Spatafora J.W."/>
            <person name="Crous P.W."/>
            <person name="Grigoriev I.V."/>
        </authorList>
    </citation>
    <scope>NUCLEOTIDE SEQUENCE [LARGE SCALE GENOMIC DNA]</scope>
    <source>
        <strain evidence="2 3">CBS 611.86</strain>
    </source>
</reference>
<keyword evidence="3" id="KW-1185">Reference proteome</keyword>
<dbReference type="AlphaFoldDB" id="A0A7C8I9Z9"/>
<gene>
    <name evidence="2" type="ORF">BDV95DRAFT_53841</name>
</gene>
<feature type="compositionally biased region" description="Polar residues" evidence="1">
    <location>
        <begin position="40"/>
        <end position="54"/>
    </location>
</feature>
<dbReference type="OrthoDB" id="3800857at2759"/>
<evidence type="ECO:0000313" key="3">
    <source>
        <dbReference type="Proteomes" id="UP000481861"/>
    </source>
</evidence>
<accession>A0A7C8I9Z9</accession>
<organism evidence="2 3">
    <name type="scientific">Massariosphaeria phaeospora</name>
    <dbReference type="NCBI Taxonomy" id="100035"/>
    <lineage>
        <taxon>Eukaryota</taxon>
        <taxon>Fungi</taxon>
        <taxon>Dikarya</taxon>
        <taxon>Ascomycota</taxon>
        <taxon>Pezizomycotina</taxon>
        <taxon>Dothideomycetes</taxon>
        <taxon>Pleosporomycetidae</taxon>
        <taxon>Pleosporales</taxon>
        <taxon>Pleosporales incertae sedis</taxon>
        <taxon>Massariosphaeria</taxon>
    </lineage>
</organism>
<name>A0A7C8I9Z9_9PLEO</name>
<feature type="region of interest" description="Disordered" evidence="1">
    <location>
        <begin position="40"/>
        <end position="68"/>
    </location>
</feature>
<protein>
    <submittedName>
        <fullName evidence="2">Uncharacterized protein</fullName>
    </submittedName>
</protein>
<evidence type="ECO:0000256" key="1">
    <source>
        <dbReference type="SAM" id="MobiDB-lite"/>
    </source>
</evidence>
<sequence length="239" mass="27702">MNPTAITNDDLVVVSRSYLEFLRQHCCDCPRLDEKSRTFVQNSPTTISSAQLSKGTGPRKRKRATTGPLEKRDKARDYFLQHLPKSTEWHKRQAELVESPQNYERTIYSLTSRSSVEGKKDPVQGYTRREDELIAVGVDLALLAERSLQNMELQKSFSYFQLLILLSYCLFLREIGVSCEEVDRILQKVTSFREKDRRRLLIRAARINSIICKLARGGWAIYRATEIFFISMYFRCVCG</sequence>
<dbReference type="EMBL" id="JAADJZ010000012">
    <property type="protein sequence ID" value="KAF2871073.1"/>
    <property type="molecule type" value="Genomic_DNA"/>
</dbReference>
<dbReference type="Proteomes" id="UP000481861">
    <property type="component" value="Unassembled WGS sequence"/>
</dbReference>
<evidence type="ECO:0000313" key="2">
    <source>
        <dbReference type="EMBL" id="KAF2871073.1"/>
    </source>
</evidence>
<comment type="caution">
    <text evidence="2">The sequence shown here is derived from an EMBL/GenBank/DDBJ whole genome shotgun (WGS) entry which is preliminary data.</text>
</comment>
<proteinExistence type="predicted"/>